<dbReference type="InterPro" id="IPR019734">
    <property type="entry name" value="TPR_rpt"/>
</dbReference>
<dbReference type="PANTHER" id="PTHR10098:SF108">
    <property type="entry name" value="TETRATRICOPEPTIDE REPEAT PROTEIN 28"/>
    <property type="match status" value="1"/>
</dbReference>
<dbReference type="PANTHER" id="PTHR10098">
    <property type="entry name" value="RAPSYN-RELATED"/>
    <property type="match status" value="1"/>
</dbReference>
<dbReference type="InterPro" id="IPR011990">
    <property type="entry name" value="TPR-like_helical_dom_sf"/>
</dbReference>
<dbReference type="OrthoDB" id="64695at2"/>
<dbReference type="Gene3D" id="1.25.40.10">
    <property type="entry name" value="Tetratricopeptide repeat domain"/>
    <property type="match status" value="2"/>
</dbReference>
<reference evidence="2" key="1">
    <citation type="submission" date="2018-01" db="EMBL/GenBank/DDBJ databases">
        <title>Draft Genome Sequence of the Radioresistant Bacterium Deinococcus aerius TR0125, Isolated from the Higher Atmosphere above Japan.</title>
        <authorList>
            <person name="Satoh K."/>
            <person name="Arai H."/>
            <person name="Sanzen T."/>
            <person name="Kawaguchi Y."/>
            <person name="Hayashi H."/>
            <person name="Yokobori S."/>
            <person name="Yamagishi A."/>
            <person name="Oono Y."/>
            <person name="Narumi I."/>
        </authorList>
    </citation>
    <scope>NUCLEOTIDE SEQUENCE [LARGE SCALE GENOMIC DNA]</scope>
    <source>
        <strain evidence="2">TR0125</strain>
    </source>
</reference>
<dbReference type="AlphaFoldDB" id="A0A2I9CYC1"/>
<protein>
    <submittedName>
        <fullName evidence="1">Uncharacterized protein</fullName>
    </submittedName>
</protein>
<evidence type="ECO:0000313" key="1">
    <source>
        <dbReference type="EMBL" id="GBF07139.1"/>
    </source>
</evidence>
<dbReference type="Proteomes" id="UP000236569">
    <property type="component" value="Unassembled WGS sequence"/>
</dbReference>
<sequence>MNNLPGRLRPRLEAAPGRVIAPVDVGAGQEALLAWARERDLPALREPPPEGLETWLWWPRTRGEVARWGQSRPEGAFPLILTGADMLYSEGEWHRTLAPHERWAAATYALSGGWPAALPLARALAEGGAPEEEEWYRHPLVAAGLAPLLPPDDLLPAYRTLALTPLVTPEVSAALSVAPETVEALADGGWLWAAPGGWRIPGPLRRHLCPLPGGEAARAVAGLLHRSGHTEGALSLLREAAAWEEHLTLLAGHLRAGAGTGTLRASLRALPPYWREQPTALYLAGLLARASGDLARAEELYSRALPGLAPALQPLAHNARGVVRAVSGNPPGALEDFGAAARAGGLTGGEAAHNRATLLVQLGRHAEAERSLDEAVAAFREAGDLRREARSLETLGGLQFGRGLLQQALAPYGQVLRLLEDEHPEETALTHVNLAEVHALLGDGAQARTHLEQARLLAERSSLPEVAGWVTRVQALLALHSGVPGRARDLLEAVDSADRSLHAETRLLLARAYRELGEPDPARGALEEARTLGLRANLEAALQGDGDLGAVVEEARREDARLELATALLHRGEPEDLGEALDLIRTHGYRALLGSSAAHRLVAHVQDDASRALFPLVLRVLGPLRLTHAGRTWRAGDFPTRKSAALLVALALSGRSQPREALAERFWPDAKNPLASLQTAVYHLRSTFGVNLISSARGRLTLAFPVQSDLADLQDALMSRDVGRLATLIRQEAGPPDALPDLASELHEERELAERLLHDALQVYADAQPEGSLERRDALRTLITADPLNIEARAQLVDWHLGQGDAESAGQERARMNDILKELDLG</sequence>
<dbReference type="InterPro" id="IPR036388">
    <property type="entry name" value="WH-like_DNA-bd_sf"/>
</dbReference>
<dbReference type="EMBL" id="BFAG01000012">
    <property type="protein sequence ID" value="GBF07139.1"/>
    <property type="molecule type" value="Genomic_DNA"/>
</dbReference>
<dbReference type="SMART" id="SM00028">
    <property type="entry name" value="TPR"/>
    <property type="match status" value="5"/>
</dbReference>
<accession>A0A2I9CYC1</accession>
<organism evidence="1 2">
    <name type="scientific">Deinococcus aerius</name>
    <dbReference type="NCBI Taxonomy" id="200253"/>
    <lineage>
        <taxon>Bacteria</taxon>
        <taxon>Thermotogati</taxon>
        <taxon>Deinococcota</taxon>
        <taxon>Deinococci</taxon>
        <taxon>Deinococcales</taxon>
        <taxon>Deinococcaceae</taxon>
        <taxon>Deinococcus</taxon>
    </lineage>
</organism>
<dbReference type="RefSeq" id="WP_103130473.1">
    <property type="nucleotide sequence ID" value="NZ_BFAG01000012.1"/>
</dbReference>
<dbReference type="Gene3D" id="1.10.10.10">
    <property type="entry name" value="Winged helix-like DNA-binding domain superfamily/Winged helix DNA-binding domain"/>
    <property type="match status" value="1"/>
</dbReference>
<keyword evidence="2" id="KW-1185">Reference proteome</keyword>
<dbReference type="Pfam" id="PF13424">
    <property type="entry name" value="TPR_12"/>
    <property type="match status" value="1"/>
</dbReference>
<evidence type="ECO:0000313" key="2">
    <source>
        <dbReference type="Proteomes" id="UP000236569"/>
    </source>
</evidence>
<dbReference type="SUPFAM" id="SSF48452">
    <property type="entry name" value="TPR-like"/>
    <property type="match status" value="2"/>
</dbReference>
<proteinExistence type="predicted"/>
<gene>
    <name evidence="1" type="ORF">DAERI_120132</name>
</gene>
<comment type="caution">
    <text evidence="1">The sequence shown here is derived from an EMBL/GenBank/DDBJ whole genome shotgun (WGS) entry which is preliminary data.</text>
</comment>
<name>A0A2I9CYC1_9DEIO</name>